<evidence type="ECO:0000313" key="2">
    <source>
        <dbReference type="Proteomes" id="UP000251891"/>
    </source>
</evidence>
<dbReference type="RefSeq" id="WP_111871774.1">
    <property type="nucleotide sequence ID" value="NZ_QLYX01000021.1"/>
</dbReference>
<reference evidence="1 2" key="1">
    <citation type="submission" date="2018-06" db="EMBL/GenBank/DDBJ databases">
        <title>Actinomadura craniellae sp. nov. isolated from marine sponge Craniella sp.</title>
        <authorList>
            <person name="Li L."/>
            <person name="Xu Q.H."/>
            <person name="Lin H.W."/>
            <person name="Lu Y.H."/>
        </authorList>
    </citation>
    <scope>NUCLEOTIDE SEQUENCE [LARGE SCALE GENOMIC DNA]</scope>
    <source>
        <strain evidence="1 2">LHW63021</strain>
    </source>
</reference>
<dbReference type="Proteomes" id="UP000251891">
    <property type="component" value="Unassembled WGS sequence"/>
</dbReference>
<comment type="caution">
    <text evidence="1">The sequence shown here is derived from an EMBL/GenBank/DDBJ whole genome shotgun (WGS) entry which is preliminary data.</text>
</comment>
<proteinExistence type="predicted"/>
<dbReference type="EMBL" id="QLYX01000021">
    <property type="protein sequence ID" value="RAY11075.1"/>
    <property type="molecule type" value="Genomic_DNA"/>
</dbReference>
<organism evidence="1 2">
    <name type="scientific">Actinomadura craniellae</name>
    <dbReference type="NCBI Taxonomy" id="2231787"/>
    <lineage>
        <taxon>Bacteria</taxon>
        <taxon>Bacillati</taxon>
        <taxon>Actinomycetota</taxon>
        <taxon>Actinomycetes</taxon>
        <taxon>Streptosporangiales</taxon>
        <taxon>Thermomonosporaceae</taxon>
        <taxon>Actinomadura</taxon>
    </lineage>
</organism>
<protein>
    <recommendedName>
        <fullName evidence="3">ATP-binding protein</fullName>
    </recommendedName>
</protein>
<evidence type="ECO:0008006" key="3">
    <source>
        <dbReference type="Google" id="ProtNLM"/>
    </source>
</evidence>
<keyword evidence="2" id="KW-1185">Reference proteome</keyword>
<accession>A0A365GW86</accession>
<gene>
    <name evidence="1" type="ORF">DPM19_31670</name>
</gene>
<sequence length="202" mass="21495">MVARALADVDVSSGRVHSLHADELRTTGPDGLRATLDRYAGDALLLEGLDSLILDGPHGPAYATALYRARVEGVSDTALLATCDGDRISELSAAAPELVTDFRAVRLPDLTDPRLRTALLGLLAEERQLRLSADAWDVTARDLPTLHGRGRLTNARLIETYLDRACTRNLGRAAETQAIGSTGGLLLTGADFDGLAAELSPR</sequence>
<evidence type="ECO:0000313" key="1">
    <source>
        <dbReference type="EMBL" id="RAY11075.1"/>
    </source>
</evidence>
<name>A0A365GW86_9ACTN</name>
<dbReference type="AlphaFoldDB" id="A0A365GW86"/>
<dbReference type="OrthoDB" id="3477088at2"/>